<dbReference type="SUPFAM" id="SSF47781">
    <property type="entry name" value="RuvA domain 2-like"/>
    <property type="match status" value="1"/>
</dbReference>
<feature type="domain" description="GIY-YIG" evidence="10">
    <location>
        <begin position="50"/>
        <end position="128"/>
    </location>
</feature>
<dbReference type="Gene3D" id="3.30.420.340">
    <property type="entry name" value="UvrC, RNAse H endonuclease domain"/>
    <property type="match status" value="1"/>
</dbReference>
<dbReference type="Gene3D" id="3.40.1440.10">
    <property type="entry name" value="GIY-YIG endonuclease"/>
    <property type="match status" value="1"/>
</dbReference>
<dbReference type="Pfam" id="PF08459">
    <property type="entry name" value="UvrC_RNaseH_dom"/>
    <property type="match status" value="1"/>
</dbReference>
<dbReference type="SUPFAM" id="SSF82771">
    <property type="entry name" value="GIY-YIG endonuclease"/>
    <property type="match status" value="1"/>
</dbReference>
<dbReference type="GO" id="GO:0009381">
    <property type="term" value="F:excinuclease ABC activity"/>
    <property type="evidence" value="ECO:0007669"/>
    <property type="project" value="UniProtKB-UniRule"/>
</dbReference>
<dbReference type="InterPro" id="IPR035901">
    <property type="entry name" value="GIY-YIG_endonuc_sf"/>
</dbReference>
<evidence type="ECO:0000313" key="13">
    <source>
        <dbReference type="Proteomes" id="UP000761264"/>
    </source>
</evidence>
<dbReference type="InterPro" id="IPR038476">
    <property type="entry name" value="UvrC_RNase_H_dom_sf"/>
</dbReference>
<dbReference type="PROSITE" id="PS50164">
    <property type="entry name" value="GIY_YIG"/>
    <property type="match status" value="1"/>
</dbReference>
<comment type="subunit">
    <text evidence="7">Interacts with UvrB in an incision complex.</text>
</comment>
<evidence type="ECO:0000256" key="6">
    <source>
        <dbReference type="ARBA" id="ARBA00023236"/>
    </source>
</evidence>
<dbReference type="CDD" id="cd10434">
    <property type="entry name" value="GIY-YIG_UvrC_Cho"/>
    <property type="match status" value="1"/>
</dbReference>
<evidence type="ECO:0000313" key="12">
    <source>
        <dbReference type="EMBL" id="NIA71908.1"/>
    </source>
</evidence>
<comment type="function">
    <text evidence="7">The UvrABC repair system catalyzes the recognition and processing of DNA lesions. UvrC both incises the 5' and 3' sides of the lesion. The N-terminal half is responsible for the 3' incision and the C-terminal half is responsible for the 5' incision.</text>
</comment>
<dbReference type="InterPro" id="IPR010994">
    <property type="entry name" value="RuvA_2-like"/>
</dbReference>
<dbReference type="NCBIfam" id="NF001824">
    <property type="entry name" value="PRK00558.1-5"/>
    <property type="match status" value="1"/>
</dbReference>
<dbReference type="EMBL" id="JAAQPH010000028">
    <property type="protein sequence ID" value="NIA71908.1"/>
    <property type="molecule type" value="Genomic_DNA"/>
</dbReference>
<dbReference type="GO" id="GO:0009432">
    <property type="term" value="P:SOS response"/>
    <property type="evidence" value="ECO:0007669"/>
    <property type="project" value="UniProtKB-UniRule"/>
</dbReference>
<reference evidence="12" key="1">
    <citation type="submission" date="2020-03" db="EMBL/GenBank/DDBJ databases">
        <title>Genome of Pelagibius litoralis DSM 21314T.</title>
        <authorList>
            <person name="Wang G."/>
        </authorList>
    </citation>
    <scope>NUCLEOTIDE SEQUENCE</scope>
    <source>
        <strain evidence="12">DSM 21314</strain>
    </source>
</reference>
<dbReference type="PROSITE" id="PS50151">
    <property type="entry name" value="UVR"/>
    <property type="match status" value="1"/>
</dbReference>
<dbReference type="FunFam" id="3.40.1440.10:FF:000001">
    <property type="entry name" value="UvrABC system protein C"/>
    <property type="match status" value="1"/>
</dbReference>
<dbReference type="InterPro" id="IPR000305">
    <property type="entry name" value="GIY-YIG_endonuc"/>
</dbReference>
<dbReference type="GO" id="GO:0006289">
    <property type="term" value="P:nucleotide-excision repair"/>
    <property type="evidence" value="ECO:0007669"/>
    <property type="project" value="UniProtKB-UniRule"/>
</dbReference>
<dbReference type="InterPro" id="IPR047296">
    <property type="entry name" value="GIY-YIG_UvrC_Cho"/>
</dbReference>
<dbReference type="HAMAP" id="MF_00203">
    <property type="entry name" value="UvrC"/>
    <property type="match status" value="1"/>
</dbReference>
<dbReference type="GO" id="GO:0009380">
    <property type="term" value="C:excinuclease repair complex"/>
    <property type="evidence" value="ECO:0007669"/>
    <property type="project" value="InterPro"/>
</dbReference>
<sequence>MGMEEDPSEPYLTEPVTAESDDTAETAAEITQNLARGLGVIADTVRTLSGSAGVYRMLNRRGDALYVGKARNLKRRVTAYTQLAKLPHRLQRMVAETVAMEVVETHTEVEALLLESNLIKRLMPRFNVLLRDDKSFPYILLSDDHAVPQLTKHRGAQNREGDYFGPFASAGAVNRTITALERAFLLRSCSDAVYASRTRPCLMYQIKRCSGPCVERISAADYQDLVQQARRFLSGRSQEVQQQLGNAMEAAAEKMDYESAAVYRDRIRALAHIQSHQDINIEGIDNADVIVAHEEGGQICVQVFFFRAGRNYGNRAYFPSHDKSLASGEVLGAFIAQFYENKPVPQTILVSHRPDELSLLAEALSVKAERKIQILQPQRGAKRKLIDNALHNAREALARRVAESSSQRRLLEGLAEVFGLESTPERIEVYDNSHIQGSEPYGGMIVAGPEGFTKNAYRKFRIKDPDTVAGDDYAMMREVLTRRFKRALKEDPERSGETWPDLVLLDGGQGQLSAGTEVLADLGLGDLPIAAIAKGPDRDAGRERIFMPGKPSFMLQPRDPLLYFIQRLRDEAHRFAIGSHRAGRSKARLRSVLDDVPGIGAKRKKALLLHFGAAKAVARAGLTDLEMVEGINKTVARKIYDHFHREA</sequence>
<dbReference type="PANTHER" id="PTHR30562">
    <property type="entry name" value="UVRC/OXIDOREDUCTASE"/>
    <property type="match status" value="1"/>
</dbReference>
<feature type="domain" description="UvrC family homology region profile" evidence="11">
    <location>
        <begin position="289"/>
        <end position="519"/>
    </location>
</feature>
<proteinExistence type="inferred from homology"/>
<dbReference type="InterPro" id="IPR050066">
    <property type="entry name" value="UvrABC_protein_C"/>
</dbReference>
<dbReference type="PANTHER" id="PTHR30562:SF1">
    <property type="entry name" value="UVRABC SYSTEM PROTEIN C"/>
    <property type="match status" value="1"/>
</dbReference>
<evidence type="ECO:0000256" key="2">
    <source>
        <dbReference type="ARBA" id="ARBA00022763"/>
    </source>
</evidence>
<dbReference type="AlphaFoldDB" id="A0A967KAZ4"/>
<dbReference type="SUPFAM" id="SSF46600">
    <property type="entry name" value="C-terminal UvrC-binding domain of UvrB"/>
    <property type="match status" value="1"/>
</dbReference>
<dbReference type="Proteomes" id="UP000761264">
    <property type="component" value="Unassembled WGS sequence"/>
</dbReference>
<dbReference type="InterPro" id="IPR001943">
    <property type="entry name" value="UVR_dom"/>
</dbReference>
<evidence type="ECO:0000256" key="8">
    <source>
        <dbReference type="SAM" id="MobiDB-lite"/>
    </source>
</evidence>
<dbReference type="InterPro" id="IPR036876">
    <property type="entry name" value="UVR_dom_sf"/>
</dbReference>
<comment type="caution">
    <text evidence="12">The sequence shown here is derived from an EMBL/GenBank/DDBJ whole genome shotgun (WGS) entry which is preliminary data.</text>
</comment>
<dbReference type="SMART" id="SM00465">
    <property type="entry name" value="GIYc"/>
    <property type="match status" value="1"/>
</dbReference>
<keyword evidence="1 7" id="KW-0963">Cytoplasm</keyword>
<dbReference type="Pfam" id="PF14520">
    <property type="entry name" value="HHH_5"/>
    <property type="match status" value="1"/>
</dbReference>
<keyword evidence="2 7" id="KW-0227">DNA damage</keyword>
<feature type="domain" description="UVR" evidence="9">
    <location>
        <begin position="238"/>
        <end position="273"/>
    </location>
</feature>
<feature type="region of interest" description="Disordered" evidence="8">
    <location>
        <begin position="1"/>
        <end position="20"/>
    </location>
</feature>
<keyword evidence="4 7" id="KW-0267">Excision nuclease</keyword>
<dbReference type="InterPro" id="IPR001162">
    <property type="entry name" value="UvrC_RNase_H_dom"/>
</dbReference>
<dbReference type="GO" id="GO:0003677">
    <property type="term" value="F:DNA binding"/>
    <property type="evidence" value="ECO:0007669"/>
    <property type="project" value="UniProtKB-UniRule"/>
</dbReference>
<protein>
    <recommendedName>
        <fullName evidence="7">UvrABC system protein C</fullName>
        <shortName evidence="7">Protein UvrC</shortName>
    </recommendedName>
    <alternativeName>
        <fullName evidence="7">Excinuclease ABC subunit C</fullName>
    </alternativeName>
</protein>
<evidence type="ECO:0000256" key="4">
    <source>
        <dbReference type="ARBA" id="ARBA00022881"/>
    </source>
</evidence>
<dbReference type="NCBIfam" id="TIGR00194">
    <property type="entry name" value="uvrC"/>
    <property type="match status" value="1"/>
</dbReference>
<comment type="similarity">
    <text evidence="7">Belongs to the UvrC family.</text>
</comment>
<keyword evidence="13" id="KW-1185">Reference proteome</keyword>
<dbReference type="SMART" id="SM00278">
    <property type="entry name" value="HhH1"/>
    <property type="match status" value="2"/>
</dbReference>
<evidence type="ECO:0000256" key="5">
    <source>
        <dbReference type="ARBA" id="ARBA00023204"/>
    </source>
</evidence>
<keyword evidence="6 7" id="KW-0742">SOS response</keyword>
<dbReference type="Pfam" id="PF02151">
    <property type="entry name" value="UVR"/>
    <property type="match status" value="1"/>
</dbReference>
<dbReference type="RefSeq" id="WP_167230426.1">
    <property type="nucleotide sequence ID" value="NZ_JAAQPH010000028.1"/>
</dbReference>
<dbReference type="Gene3D" id="1.10.150.20">
    <property type="entry name" value="5' to 3' exonuclease, C-terminal subdomain"/>
    <property type="match status" value="1"/>
</dbReference>
<dbReference type="InterPro" id="IPR003583">
    <property type="entry name" value="Hlx-hairpin-Hlx_DNA-bd_motif"/>
</dbReference>
<dbReference type="Gene3D" id="4.10.860.10">
    <property type="entry name" value="UVR domain"/>
    <property type="match status" value="1"/>
</dbReference>
<dbReference type="PROSITE" id="PS50165">
    <property type="entry name" value="UVRC"/>
    <property type="match status" value="1"/>
</dbReference>
<organism evidence="12 13">
    <name type="scientific">Pelagibius litoralis</name>
    <dbReference type="NCBI Taxonomy" id="374515"/>
    <lineage>
        <taxon>Bacteria</taxon>
        <taxon>Pseudomonadati</taxon>
        <taxon>Pseudomonadota</taxon>
        <taxon>Alphaproteobacteria</taxon>
        <taxon>Rhodospirillales</taxon>
        <taxon>Rhodovibrionaceae</taxon>
        <taxon>Pelagibius</taxon>
    </lineage>
</organism>
<dbReference type="GO" id="GO:0005737">
    <property type="term" value="C:cytoplasm"/>
    <property type="evidence" value="ECO:0007669"/>
    <property type="project" value="UniProtKB-SubCell"/>
</dbReference>
<accession>A0A967KAZ4</accession>
<keyword evidence="5 7" id="KW-0234">DNA repair</keyword>
<dbReference type="Pfam" id="PF22920">
    <property type="entry name" value="UvrC_RNaseH"/>
    <property type="match status" value="1"/>
</dbReference>
<evidence type="ECO:0000259" key="9">
    <source>
        <dbReference type="PROSITE" id="PS50151"/>
    </source>
</evidence>
<name>A0A967KAZ4_9PROT</name>
<dbReference type="FunFam" id="3.30.420.340:FF:000001">
    <property type="entry name" value="UvrABC system protein C"/>
    <property type="match status" value="1"/>
</dbReference>
<evidence type="ECO:0000259" key="10">
    <source>
        <dbReference type="PROSITE" id="PS50164"/>
    </source>
</evidence>
<evidence type="ECO:0000259" key="11">
    <source>
        <dbReference type="PROSITE" id="PS50165"/>
    </source>
</evidence>
<evidence type="ECO:0000256" key="7">
    <source>
        <dbReference type="HAMAP-Rule" id="MF_00203"/>
    </source>
</evidence>
<gene>
    <name evidence="7 12" type="primary">uvrC</name>
    <name evidence="12" type="ORF">HBA54_25240</name>
</gene>
<keyword evidence="3 7" id="KW-0228">DNA excision</keyword>
<dbReference type="Pfam" id="PF01541">
    <property type="entry name" value="GIY-YIG"/>
    <property type="match status" value="1"/>
</dbReference>
<evidence type="ECO:0000256" key="1">
    <source>
        <dbReference type="ARBA" id="ARBA00022490"/>
    </source>
</evidence>
<dbReference type="InterPro" id="IPR004791">
    <property type="entry name" value="UvrC"/>
</dbReference>
<comment type="subcellular location">
    <subcellularLocation>
        <location evidence="7">Cytoplasm</location>
    </subcellularLocation>
</comment>
<evidence type="ECO:0000256" key="3">
    <source>
        <dbReference type="ARBA" id="ARBA00022769"/>
    </source>
</evidence>